<evidence type="ECO:0000313" key="1">
    <source>
        <dbReference type="EMBL" id="GBO29002.1"/>
    </source>
</evidence>
<sequence length="98" mass="10943">MFFDLAEHVKVAERTTNGYSQILCSVCDAHSAIAENNVFHPMHHVGCVCSPLLLFPAFPHRLSLCDRLRTAGPISQWLDVTLHVAHILPIPHNESPYS</sequence>
<accession>A0A4Y2VW86</accession>
<comment type="caution">
    <text evidence="1">The sequence shown here is derived from an EMBL/GenBank/DDBJ whole genome shotgun (WGS) entry which is preliminary data.</text>
</comment>
<gene>
    <name evidence="1" type="ORF">AVEN_44940_1</name>
</gene>
<keyword evidence="2" id="KW-1185">Reference proteome</keyword>
<dbReference type="AlphaFoldDB" id="A0A4Y2VW86"/>
<proteinExistence type="predicted"/>
<dbReference type="Proteomes" id="UP000499080">
    <property type="component" value="Unassembled WGS sequence"/>
</dbReference>
<protein>
    <submittedName>
        <fullName evidence="1">Uncharacterized protein</fullName>
    </submittedName>
</protein>
<organism evidence="1 2">
    <name type="scientific">Araneus ventricosus</name>
    <name type="common">Orbweaver spider</name>
    <name type="synonym">Epeira ventricosa</name>
    <dbReference type="NCBI Taxonomy" id="182803"/>
    <lineage>
        <taxon>Eukaryota</taxon>
        <taxon>Metazoa</taxon>
        <taxon>Ecdysozoa</taxon>
        <taxon>Arthropoda</taxon>
        <taxon>Chelicerata</taxon>
        <taxon>Arachnida</taxon>
        <taxon>Araneae</taxon>
        <taxon>Araneomorphae</taxon>
        <taxon>Entelegynae</taxon>
        <taxon>Araneoidea</taxon>
        <taxon>Araneidae</taxon>
        <taxon>Araneus</taxon>
    </lineage>
</organism>
<reference evidence="1 2" key="1">
    <citation type="journal article" date="2019" name="Sci. Rep.">
        <title>Orb-weaving spider Araneus ventricosus genome elucidates the spidroin gene catalogue.</title>
        <authorList>
            <person name="Kono N."/>
            <person name="Nakamura H."/>
            <person name="Ohtoshi R."/>
            <person name="Moran D.A.P."/>
            <person name="Shinohara A."/>
            <person name="Yoshida Y."/>
            <person name="Fujiwara M."/>
            <person name="Mori M."/>
            <person name="Tomita M."/>
            <person name="Arakawa K."/>
        </authorList>
    </citation>
    <scope>NUCLEOTIDE SEQUENCE [LARGE SCALE GENOMIC DNA]</scope>
</reference>
<name>A0A4Y2VW86_ARAVE</name>
<dbReference type="EMBL" id="BGPR01052127">
    <property type="protein sequence ID" value="GBO29002.1"/>
    <property type="molecule type" value="Genomic_DNA"/>
</dbReference>
<evidence type="ECO:0000313" key="2">
    <source>
        <dbReference type="Proteomes" id="UP000499080"/>
    </source>
</evidence>